<name>A0A370MX79_9BURK</name>
<evidence type="ECO:0000256" key="6">
    <source>
        <dbReference type="ARBA" id="ARBA00068674"/>
    </source>
</evidence>
<dbReference type="PIRSF" id="PIRSF000089">
    <property type="entry name" value="Electra_flavoP_a"/>
    <property type="match status" value="1"/>
</dbReference>
<feature type="binding site" evidence="8">
    <location>
        <position position="279"/>
    </location>
    <ligand>
        <name>FAD</name>
        <dbReference type="ChEBI" id="CHEBI:57692"/>
    </ligand>
</feature>
<dbReference type="EMBL" id="QHKS01000041">
    <property type="protein sequence ID" value="RDJ97990.1"/>
    <property type="molecule type" value="Genomic_DNA"/>
</dbReference>
<dbReference type="InterPro" id="IPR014729">
    <property type="entry name" value="Rossmann-like_a/b/a_fold"/>
</dbReference>
<dbReference type="GO" id="GO:0033539">
    <property type="term" value="P:fatty acid beta-oxidation using acyl-CoA dehydrogenase"/>
    <property type="evidence" value="ECO:0007669"/>
    <property type="project" value="TreeGrafter"/>
</dbReference>
<evidence type="ECO:0000259" key="9">
    <source>
        <dbReference type="SMART" id="SM00893"/>
    </source>
</evidence>
<sequence length="316" mass="32224">MRSLVVAESENGRVADATLRVITAVRQRGLPVDVFVPDAALAATVEKIAGVERVLTMAGAANEYVVPETLAAQLHAVHALHGPYSLIAASHRTLGRSALPRAAALAGGAFIPDVIAVEGEGSYVRSLYAGSVVANVSTASAVTFATIRASSFAPAADSGGNGLRATLEPIAGFNRTRLVERQASAQTGRELPDARIVVAGGRGLASKENMERLGELAEKIGAALGASRAAVDAGYAPNTAQVGQTGKMVAPEVYLAFGISGAIQHLAGMKDSKIIVAINKDPDAPIFSVADIGLVGDLFEVMGEIEAHVGAGGAGR</sequence>
<dbReference type="AlphaFoldDB" id="A0A370MX79"/>
<dbReference type="SMART" id="SM00893">
    <property type="entry name" value="ETF"/>
    <property type="match status" value="1"/>
</dbReference>
<feature type="binding site" evidence="8">
    <location>
        <begin position="258"/>
        <end position="265"/>
    </location>
    <ligand>
        <name>FAD</name>
        <dbReference type="ChEBI" id="CHEBI:57692"/>
    </ligand>
</feature>
<dbReference type="InterPro" id="IPR014730">
    <property type="entry name" value="ETF_a/b_N"/>
</dbReference>
<dbReference type="InterPro" id="IPR014731">
    <property type="entry name" value="ETF_asu_C"/>
</dbReference>
<protein>
    <recommendedName>
        <fullName evidence="6">Electron transfer flavoprotein subunit alpha</fullName>
    </recommendedName>
    <alternativeName>
        <fullName evidence="7">Electron transfer flavoprotein large subunit</fullName>
    </alternativeName>
</protein>
<feature type="binding site" evidence="8">
    <location>
        <position position="202"/>
    </location>
    <ligand>
        <name>FAD</name>
        <dbReference type="ChEBI" id="CHEBI:57692"/>
    </ligand>
</feature>
<dbReference type="PANTHER" id="PTHR43153">
    <property type="entry name" value="ELECTRON TRANSFER FLAVOPROTEIN ALPHA"/>
    <property type="match status" value="1"/>
</dbReference>
<dbReference type="OrthoDB" id="9770286at2"/>
<feature type="binding site" evidence="8">
    <location>
        <begin position="241"/>
        <end position="245"/>
    </location>
    <ligand>
        <name>FAD</name>
        <dbReference type="ChEBI" id="CHEBI:57692"/>
    </ligand>
</feature>
<dbReference type="RefSeq" id="WP_115108869.1">
    <property type="nucleotide sequence ID" value="NZ_QHKS01000041.1"/>
</dbReference>
<dbReference type="PANTHER" id="PTHR43153:SF1">
    <property type="entry name" value="ELECTRON TRANSFER FLAVOPROTEIN SUBUNIT ALPHA, MITOCHONDRIAL"/>
    <property type="match status" value="1"/>
</dbReference>
<comment type="cofactor">
    <cofactor evidence="8">
        <name>FAD</name>
        <dbReference type="ChEBI" id="CHEBI:57692"/>
    </cofactor>
    <text evidence="8">Binds 1 FAD per dimer.</text>
</comment>
<evidence type="ECO:0000256" key="3">
    <source>
        <dbReference type="ARBA" id="ARBA00022827"/>
    </source>
</evidence>
<keyword evidence="4" id="KW-0813">Transport</keyword>
<comment type="function">
    <text evidence="5">The electron transfer flavoprotein serves as a specific electron acceptor for other dehydrogenases. It transfers the electrons to the main respiratory chain via ETF-ubiquinone oxidoreductase (ETF dehydrogenase).</text>
</comment>
<evidence type="ECO:0000256" key="8">
    <source>
        <dbReference type="PIRSR" id="PIRSR000089-1"/>
    </source>
</evidence>
<feature type="domain" description="Electron transfer flavoprotein alpha/beta-subunit N-terminal" evidence="9">
    <location>
        <begin position="3"/>
        <end position="182"/>
    </location>
</feature>
<evidence type="ECO:0000313" key="11">
    <source>
        <dbReference type="Proteomes" id="UP000254875"/>
    </source>
</evidence>
<organism evidence="10 11">
    <name type="scientific">Paraburkholderia lacunae</name>
    <dbReference type="NCBI Taxonomy" id="2211104"/>
    <lineage>
        <taxon>Bacteria</taxon>
        <taxon>Pseudomonadati</taxon>
        <taxon>Pseudomonadota</taxon>
        <taxon>Betaproteobacteria</taxon>
        <taxon>Burkholderiales</taxon>
        <taxon>Burkholderiaceae</taxon>
        <taxon>Paraburkholderia</taxon>
    </lineage>
</organism>
<dbReference type="InterPro" id="IPR001308">
    <property type="entry name" value="ETF_a/FixB"/>
</dbReference>
<dbReference type="Pfam" id="PF01012">
    <property type="entry name" value="ETF"/>
    <property type="match status" value="1"/>
</dbReference>
<dbReference type="Gene3D" id="3.40.50.1220">
    <property type="entry name" value="TPP-binding domain"/>
    <property type="match status" value="1"/>
</dbReference>
<evidence type="ECO:0000256" key="1">
    <source>
        <dbReference type="ARBA" id="ARBA00005817"/>
    </source>
</evidence>
<feature type="binding site" evidence="8">
    <location>
        <begin position="227"/>
        <end position="228"/>
    </location>
    <ligand>
        <name>FAD</name>
        <dbReference type="ChEBI" id="CHEBI:57692"/>
    </ligand>
</feature>
<dbReference type="Pfam" id="PF00766">
    <property type="entry name" value="ETF_alpha"/>
    <property type="match status" value="1"/>
</dbReference>
<dbReference type="SUPFAM" id="SSF52402">
    <property type="entry name" value="Adenine nucleotide alpha hydrolases-like"/>
    <property type="match status" value="1"/>
</dbReference>
<dbReference type="GO" id="GO:0050660">
    <property type="term" value="F:flavin adenine dinucleotide binding"/>
    <property type="evidence" value="ECO:0007669"/>
    <property type="project" value="InterPro"/>
</dbReference>
<comment type="similarity">
    <text evidence="1">Belongs to the ETF alpha-subunit/FixB family.</text>
</comment>
<keyword evidence="2" id="KW-0285">Flavoprotein</keyword>
<gene>
    <name evidence="10" type="ORF">DLM46_35160</name>
</gene>
<evidence type="ECO:0000256" key="7">
    <source>
        <dbReference type="ARBA" id="ARBA00079299"/>
    </source>
</evidence>
<evidence type="ECO:0000256" key="2">
    <source>
        <dbReference type="ARBA" id="ARBA00022630"/>
    </source>
</evidence>
<dbReference type="FunFam" id="3.40.50.1220:FF:000001">
    <property type="entry name" value="Electron transfer flavoprotein, alpha subunit"/>
    <property type="match status" value="1"/>
</dbReference>
<comment type="caution">
    <text evidence="10">The sequence shown here is derived from an EMBL/GenBank/DDBJ whole genome shotgun (WGS) entry which is preliminary data.</text>
</comment>
<dbReference type="SUPFAM" id="SSF52467">
    <property type="entry name" value="DHS-like NAD/FAD-binding domain"/>
    <property type="match status" value="1"/>
</dbReference>
<keyword evidence="4" id="KW-0249">Electron transport</keyword>
<keyword evidence="3 8" id="KW-0274">FAD</keyword>
<keyword evidence="11" id="KW-1185">Reference proteome</keyword>
<dbReference type="Gene3D" id="3.40.50.620">
    <property type="entry name" value="HUPs"/>
    <property type="match status" value="1"/>
</dbReference>
<evidence type="ECO:0000313" key="10">
    <source>
        <dbReference type="EMBL" id="RDJ97990.1"/>
    </source>
</evidence>
<dbReference type="Proteomes" id="UP000254875">
    <property type="component" value="Unassembled WGS sequence"/>
</dbReference>
<proteinExistence type="inferred from homology"/>
<accession>A0A370MX79</accession>
<dbReference type="InterPro" id="IPR029035">
    <property type="entry name" value="DHS-like_NAD/FAD-binding_dom"/>
</dbReference>
<dbReference type="GO" id="GO:0009055">
    <property type="term" value="F:electron transfer activity"/>
    <property type="evidence" value="ECO:0007669"/>
    <property type="project" value="InterPro"/>
</dbReference>
<evidence type="ECO:0000256" key="4">
    <source>
        <dbReference type="ARBA" id="ARBA00022982"/>
    </source>
</evidence>
<evidence type="ECO:0000256" key="5">
    <source>
        <dbReference type="ARBA" id="ARBA00025649"/>
    </source>
</evidence>
<reference evidence="11" key="1">
    <citation type="submission" date="2018-05" db="EMBL/GenBank/DDBJ databases">
        <authorList>
            <person name="Feng T."/>
        </authorList>
    </citation>
    <scope>NUCLEOTIDE SEQUENCE [LARGE SCALE GENOMIC DNA]</scope>
    <source>
        <strain evidence="11">S27</strain>
    </source>
</reference>